<reference evidence="2 3" key="1">
    <citation type="submission" date="2022-11" db="EMBL/GenBank/DDBJ databases">
        <title>Whole genome sequence of Eschrichtius robustus ER-17-0199.</title>
        <authorList>
            <person name="Bruniche-Olsen A."/>
            <person name="Black A.N."/>
            <person name="Fields C.J."/>
            <person name="Walden K."/>
            <person name="Dewoody J.A."/>
        </authorList>
    </citation>
    <scope>NUCLEOTIDE SEQUENCE [LARGE SCALE GENOMIC DNA]</scope>
    <source>
        <strain evidence="2">ER-17-0199</strain>
        <tissue evidence="2">Blubber</tissue>
    </source>
</reference>
<feature type="compositionally biased region" description="Polar residues" evidence="1">
    <location>
        <begin position="113"/>
        <end position="123"/>
    </location>
</feature>
<feature type="compositionally biased region" description="Basic residues" evidence="1">
    <location>
        <begin position="148"/>
        <end position="157"/>
    </location>
</feature>
<name>A0AB34HR22_ESCRO</name>
<dbReference type="AlphaFoldDB" id="A0AB34HR22"/>
<feature type="compositionally biased region" description="Basic and acidic residues" evidence="1">
    <location>
        <begin position="74"/>
        <end position="84"/>
    </location>
</feature>
<keyword evidence="3" id="KW-1185">Reference proteome</keyword>
<feature type="region of interest" description="Disordered" evidence="1">
    <location>
        <begin position="1"/>
        <end position="46"/>
    </location>
</feature>
<feature type="compositionally biased region" description="Basic and acidic residues" evidence="1">
    <location>
        <begin position="94"/>
        <end position="105"/>
    </location>
</feature>
<gene>
    <name evidence="2" type="ORF">J1605_018311</name>
</gene>
<dbReference type="Proteomes" id="UP001159641">
    <property type="component" value="Unassembled WGS sequence"/>
</dbReference>
<evidence type="ECO:0000313" key="3">
    <source>
        <dbReference type="Proteomes" id="UP001159641"/>
    </source>
</evidence>
<dbReference type="EMBL" id="JAIQCJ010000577">
    <property type="protein sequence ID" value="KAJ8795296.1"/>
    <property type="molecule type" value="Genomic_DNA"/>
</dbReference>
<protein>
    <submittedName>
        <fullName evidence="2">Uncharacterized protein</fullName>
    </submittedName>
</protein>
<accession>A0AB34HR22</accession>
<organism evidence="2 3">
    <name type="scientific">Eschrichtius robustus</name>
    <name type="common">California gray whale</name>
    <name type="synonym">Eschrichtius gibbosus</name>
    <dbReference type="NCBI Taxonomy" id="9764"/>
    <lineage>
        <taxon>Eukaryota</taxon>
        <taxon>Metazoa</taxon>
        <taxon>Chordata</taxon>
        <taxon>Craniata</taxon>
        <taxon>Vertebrata</taxon>
        <taxon>Euteleostomi</taxon>
        <taxon>Mammalia</taxon>
        <taxon>Eutheria</taxon>
        <taxon>Laurasiatheria</taxon>
        <taxon>Artiodactyla</taxon>
        <taxon>Whippomorpha</taxon>
        <taxon>Cetacea</taxon>
        <taxon>Mysticeti</taxon>
        <taxon>Eschrichtiidae</taxon>
        <taxon>Eschrichtius</taxon>
    </lineage>
</organism>
<comment type="caution">
    <text evidence="2">The sequence shown here is derived from an EMBL/GenBank/DDBJ whole genome shotgun (WGS) entry which is preliminary data.</text>
</comment>
<evidence type="ECO:0000256" key="1">
    <source>
        <dbReference type="SAM" id="MobiDB-lite"/>
    </source>
</evidence>
<feature type="region of interest" description="Disordered" evidence="1">
    <location>
        <begin position="65"/>
        <end position="173"/>
    </location>
</feature>
<feature type="compositionally biased region" description="Basic residues" evidence="1">
    <location>
        <begin position="19"/>
        <end position="35"/>
    </location>
</feature>
<proteinExistence type="predicted"/>
<sequence length="173" mass="18574">MAPTGWRRCLPHAPPPQARGRRRHGLRRKGRKRGARPSLACSRTARVTGRCVRGAPAARSTDCRARAAARGVRVRVDGPGRREVTAGGPGVPGRTHEHTLPEEPFPRLLFLGQTESGSVSPPSAHSPRVSPRGDCSSSAPPAPAPLRGGRRRRRRDPRSRFVCSPERGGGATT</sequence>
<evidence type="ECO:0000313" key="2">
    <source>
        <dbReference type="EMBL" id="KAJ8795296.1"/>
    </source>
</evidence>